<feature type="domain" description="USP" evidence="2">
    <location>
        <begin position="1611"/>
        <end position="1939"/>
    </location>
</feature>
<feature type="region of interest" description="Disordered" evidence="1">
    <location>
        <begin position="2121"/>
        <end position="2142"/>
    </location>
</feature>
<evidence type="ECO:0000259" key="2">
    <source>
        <dbReference type="PROSITE" id="PS50235"/>
    </source>
</evidence>
<feature type="compositionally biased region" description="Polar residues" evidence="1">
    <location>
        <begin position="103"/>
        <end position="112"/>
    </location>
</feature>
<dbReference type="PANTHER" id="PTHR24006">
    <property type="entry name" value="UBIQUITIN CARBOXYL-TERMINAL HYDROLASE"/>
    <property type="match status" value="1"/>
</dbReference>
<keyword evidence="4" id="KW-1185">Reference proteome</keyword>
<evidence type="ECO:0000313" key="4">
    <source>
        <dbReference type="Proteomes" id="UP001498421"/>
    </source>
</evidence>
<dbReference type="Pfam" id="PF00443">
    <property type="entry name" value="UCH"/>
    <property type="match status" value="1"/>
</dbReference>
<feature type="region of interest" description="Disordered" evidence="1">
    <location>
        <begin position="1"/>
        <end position="153"/>
    </location>
</feature>
<organism evidence="3 4">
    <name type="scientific">Neonectria magnoliae</name>
    <dbReference type="NCBI Taxonomy" id="2732573"/>
    <lineage>
        <taxon>Eukaryota</taxon>
        <taxon>Fungi</taxon>
        <taxon>Dikarya</taxon>
        <taxon>Ascomycota</taxon>
        <taxon>Pezizomycotina</taxon>
        <taxon>Sordariomycetes</taxon>
        <taxon>Hypocreomycetidae</taxon>
        <taxon>Hypocreales</taxon>
        <taxon>Nectriaceae</taxon>
        <taxon>Neonectria</taxon>
    </lineage>
</organism>
<dbReference type="PROSITE" id="PS50235">
    <property type="entry name" value="USP_3"/>
    <property type="match status" value="1"/>
</dbReference>
<dbReference type="InterPro" id="IPR038765">
    <property type="entry name" value="Papain-like_cys_pep_sf"/>
</dbReference>
<proteinExistence type="predicted"/>
<dbReference type="InterPro" id="IPR021905">
    <property type="entry name" value="DUF3517"/>
</dbReference>
<dbReference type="Proteomes" id="UP001498421">
    <property type="component" value="Unassembled WGS sequence"/>
</dbReference>
<dbReference type="Gene3D" id="3.90.70.10">
    <property type="entry name" value="Cysteine proteinases"/>
    <property type="match status" value="1"/>
</dbReference>
<sequence length="2532" mass="284710">MDLVSRPLDHSSRAASAEPSSTRPNPFDDGDVSSRKRRRTSLSGSPVTSSDTMNPIHESSRSTTLEGEPDLSDRAPAAEAHREPITPQTPEQRCVSREPLAEPSSSMVTLNLRNAPHDDGASSSPVSPSPSTNDAAHNSPPREPPSPQVDNVKTSVEAHEADLPAPESLDTPQSSSSCSEVPSIEVITVPSDEDMTSGRQSVDLSMSEEGLVLIDPVPDFPFNDAEESVVETAHRLTQYFSTQTPIEETVIDSIQQWLEKYLRYVKDAGQEAAWDSCRVNQSFWQVFPEVIMALSCRKPPMAKAPGLRSVVMDLYSGFAKLTAWFISFDHHIIQEFLSTQATQDRRSPDLLSSWYLQPLHTLTRPRFSGEQVPETELSSSRSDDALYLIKELQESQGGSLKCLAQLAVGVVGLLPEFPRLADSLAPICQVAADIMGDSTLNLYTTQEVSTPKQRLEVGHQLHDLVLDALTTMIEKHVTQLSCDSLTSGIQALSDILGLSLQGHHEKAIEMLLKHQQLYPDLPHSYTAEAIVCEKRFSILTKLIRSSQMQLRVMGVTTMCADLVACWKRYSDLGVEGSAAYLNHLAEHLLRTQLIEYILGPNCHPEITVESANIIGFLVVTRMYREEHTDLLWQGITSSQDPRVADALTRMINTIINLFDYNGLLGLCAKLQTLPIEGFTPAIRLLWENVVRHLVSRSSVDRATLSFHPYDLCLRLLRESSICGTGSQVAHPEMQHAAMQKFKELLAYGPDLEGRQQLYQSCINDIAEQSETTLGSLWCLSMAIRPAVVTEVHVLTEKHDLAKLIVDELEHAIEAGRAAGVPAVLYGATNQPRREFIAHIIQLEPQTINGDLGAKLWAMLVGPRSPCLDDRRAGWSILNTVKQSSYRNSFLQTCLSQYLPALPPSCFCDGMLEFVRDAVLPRLNELADLVLDDQELLAASGIEELWRLILEADDANLVDQSIRTLAVEVYIESRHILTNSVHRTRLIHLALVGRCLRQLKEAARTIKASSEGTTSGDDEPMVIVATEEQVQEQERIFTRSLKFLRFFLEAYQSKPLFAAPDLRTLISQAPYEVEGDSAELKYQSFDGSSQTDVKPLSIGKLNTAASLLASLRQETGFDNYRVYYRGRPFLPNEHEICQSLEDLHVHDGLILVKREEDGPSYSAKVKPGASPLEVEISAHFDEMWEYLSMEEKLAQEIYHFLVKLPTDGHILQSINTGNSSHRDVFPPGQPFKSLYAVHALLQYTEAALHGRIDAEDTTGDGPSDRPSQPVSYVQAVKTSISLIVKAISDEDVLDRASLELDTPRGSFTMDGMEAPTPGRLVDILANAIACPDEAPMSLIAGTLAAIIRLSFLDGEFWEKLTASSAFSSLLQRMLLTDDRSGVRSVTAKMIEERLNSDLASLTDSSSTPTGGLRATALTKYFWTIVSDLVPETARSPSHCDEVFRLAHSLLMKMTTRSPELLNTTQLASRTSQLLLDHVSTESISQVGFGDSYAKGLTSLLHLCLQVDSSLTTSSDLPPTLAQDLFWKHLYPTKRSLSEQPVPKILLNAETRAKLSEIVFTLVKNDKERVHGLLRSLSTLVPFYPDDEDDPYLYELPYNFERSKALRAPCGYVGLQNLSNTCYLNSLLTQLFMNTSFRGFMLSSRVRDPGNTQQLLFYTQKLFGYMQESYRRYIDPTNLVNSIKTYDDTLIDIHNQMDVDEFYNLLFDRWEGQLLNSDERKQLRSFYGGQLVQQVKSKECEHISERLEPFSAIQCDIKGKSTLEDSLQAYVDGEIMEGDNKYKCSTCDKHVDAIKRACLKDIPDNVIFHLKRFDFNLRTLQRSKINDYFSFPVRVNLRPYTIEHLSQTENEDEEDIFELVGVLVHSGTAESGHYYSYIRERPSTGDRQSWVEFNDDMVTPWDPAMMESSTFGGPDHRPPYDSNGIMYDKTYSAYMLFYQRASSLRAEQEEMPKLSVPTPLRVEVGETLKDHILDENTVILRRHCLYDQSHIRLVQMLFNQSRVLRNRDFSSMSLDQGTDESLPSQPNDHDLKDLAMETVISNLDQVVTRAKDIPDFPVFSTMIRDAIVGCPQCALSFFDYFSRRPEAFRSLLQRNPDINVRLFVSKMFIWALEKISITLPTVYDPSSSRRGSSEMDEDGDEISLGRDRGRRSILASAMGIINHLWRYFHIHIRAWDEYFATILGFARLGSREVAYLLAGDFLAKLLKIISADPIMELPPNYARMLHNVMRRINTTRPPSYLAIIALISHLMQQLDPELGSETIVDDPTVRLDRMETPFNWAAHEVELVHTGLDGNSSSLFVEKLLAIDQAYEHTDSIIRFLVGSNVQMDTRTLGTLKRCIRGDTSTQAMDPFLRAASVYIESTEQVENATKMVQHIFLQAKSLQNTEGSLFLNFFKTALNLKRQDEALTETVRSFSLKLVPKWGPHLLVYQDMATRSSTEDFFERELFQFVLPGSPGREMNQARRDAVVQTTKQLGLMCLVYMQENHVRRRAPLRRDVASVFLQVIARCATIIDSDPETQDEVDTDFLSLQCGK</sequence>
<feature type="compositionally biased region" description="Polar residues" evidence="1">
    <location>
        <begin position="41"/>
        <end position="53"/>
    </location>
</feature>
<evidence type="ECO:0000256" key="1">
    <source>
        <dbReference type="SAM" id="MobiDB-lite"/>
    </source>
</evidence>
<dbReference type="EMBL" id="JAZAVK010000087">
    <property type="protein sequence ID" value="KAK7424988.1"/>
    <property type="molecule type" value="Genomic_DNA"/>
</dbReference>
<comment type="caution">
    <text evidence="3">The sequence shown here is derived from an EMBL/GenBank/DDBJ whole genome shotgun (WGS) entry which is preliminary data.</text>
</comment>
<dbReference type="PROSITE" id="PS00973">
    <property type="entry name" value="USP_2"/>
    <property type="match status" value="1"/>
</dbReference>
<reference evidence="3 4" key="1">
    <citation type="journal article" date="2025" name="Microbiol. Resour. Announc.">
        <title>Draft genome sequences for Neonectria magnoliae and Neonectria punicea, canker pathogens of Liriodendron tulipifera and Acer saccharum in West Virginia.</title>
        <authorList>
            <person name="Petronek H.M."/>
            <person name="Kasson M.T."/>
            <person name="Metheny A.M."/>
            <person name="Stauder C.M."/>
            <person name="Lovett B."/>
            <person name="Lynch S.C."/>
            <person name="Garnas J.R."/>
            <person name="Kasson L.R."/>
            <person name="Stajich J.E."/>
        </authorList>
    </citation>
    <scope>NUCLEOTIDE SEQUENCE [LARGE SCALE GENOMIC DNA]</scope>
    <source>
        <strain evidence="3 4">NRRL 64651</strain>
    </source>
</reference>
<accession>A0ABR1HUP1</accession>
<dbReference type="InterPro" id="IPR001394">
    <property type="entry name" value="Peptidase_C19_UCH"/>
</dbReference>
<dbReference type="Pfam" id="PF12030">
    <property type="entry name" value="DUF3517"/>
    <property type="match status" value="1"/>
</dbReference>
<feature type="compositionally biased region" description="Low complexity" evidence="1">
    <location>
        <begin position="122"/>
        <end position="131"/>
    </location>
</feature>
<dbReference type="InterPro" id="IPR028889">
    <property type="entry name" value="USP"/>
</dbReference>
<evidence type="ECO:0000313" key="3">
    <source>
        <dbReference type="EMBL" id="KAK7424988.1"/>
    </source>
</evidence>
<name>A0ABR1HUP1_9HYPO</name>
<dbReference type="CDD" id="cd02659">
    <property type="entry name" value="peptidase_C19C"/>
    <property type="match status" value="1"/>
</dbReference>
<dbReference type="InterPro" id="IPR050164">
    <property type="entry name" value="Peptidase_C19"/>
</dbReference>
<dbReference type="SUPFAM" id="SSF54001">
    <property type="entry name" value="Cysteine proteinases"/>
    <property type="match status" value="1"/>
</dbReference>
<dbReference type="PANTHER" id="PTHR24006:SF827">
    <property type="entry name" value="UBIQUITIN CARBOXYL-TERMINAL HYDROLASE 34"/>
    <property type="match status" value="1"/>
</dbReference>
<gene>
    <name evidence="3" type="ORF">QQZ08_008384</name>
</gene>
<protein>
    <recommendedName>
        <fullName evidence="2">USP domain-containing protein</fullName>
    </recommendedName>
</protein>
<dbReference type="InterPro" id="IPR018200">
    <property type="entry name" value="USP_CS"/>
</dbReference>